<dbReference type="STRING" id="597456.A0A0L7QMV7"/>
<name>A0A0L7QMV7_9HYME</name>
<feature type="compositionally biased region" description="Basic and acidic residues" evidence="1">
    <location>
        <begin position="144"/>
        <end position="156"/>
    </location>
</feature>
<proteinExistence type="predicted"/>
<keyword evidence="3" id="KW-1185">Reference proteome</keyword>
<dbReference type="Proteomes" id="UP000053825">
    <property type="component" value="Unassembled WGS sequence"/>
</dbReference>
<sequence length="226" mass="26499">MKQGEHILDYISRIKDLREAIVKYNRQGADLVEIDSLTVRSFINGLTPEIRPELRAMRTATLNAVFDEAVQVFKQLEVDKTRYGKPQVEQRKVQFHDGNRAETATRISYQPRPASPYRRTEQSPVPWRQMPQRRDSSLAPPTRSIREVQRTPEPSRRYTAPARFCSYCRIPGHDIHECRKRMYNNAQHPGNEHLLSERQDPKREEATKRVQTMKQEDENKSEASRT</sequence>
<dbReference type="EMBL" id="KQ414865">
    <property type="protein sequence ID" value="KOC59987.1"/>
    <property type="molecule type" value="Genomic_DNA"/>
</dbReference>
<accession>A0A0L7QMV7</accession>
<dbReference type="AlphaFoldDB" id="A0A0L7QMV7"/>
<gene>
    <name evidence="2" type="ORF">WH47_10115</name>
</gene>
<evidence type="ECO:0000313" key="3">
    <source>
        <dbReference type="Proteomes" id="UP000053825"/>
    </source>
</evidence>
<evidence type="ECO:0000313" key="2">
    <source>
        <dbReference type="EMBL" id="KOC59987.1"/>
    </source>
</evidence>
<organism evidence="2 3">
    <name type="scientific">Habropoda laboriosa</name>
    <dbReference type="NCBI Taxonomy" id="597456"/>
    <lineage>
        <taxon>Eukaryota</taxon>
        <taxon>Metazoa</taxon>
        <taxon>Ecdysozoa</taxon>
        <taxon>Arthropoda</taxon>
        <taxon>Hexapoda</taxon>
        <taxon>Insecta</taxon>
        <taxon>Pterygota</taxon>
        <taxon>Neoptera</taxon>
        <taxon>Endopterygota</taxon>
        <taxon>Hymenoptera</taxon>
        <taxon>Apocrita</taxon>
        <taxon>Aculeata</taxon>
        <taxon>Apoidea</taxon>
        <taxon>Anthophila</taxon>
        <taxon>Apidae</taxon>
        <taxon>Habropoda</taxon>
    </lineage>
</organism>
<feature type="region of interest" description="Disordered" evidence="1">
    <location>
        <begin position="96"/>
        <end position="157"/>
    </location>
</feature>
<feature type="region of interest" description="Disordered" evidence="1">
    <location>
        <begin position="187"/>
        <end position="226"/>
    </location>
</feature>
<protein>
    <submittedName>
        <fullName evidence="2">Uncharacterized protein</fullName>
    </submittedName>
</protein>
<feature type="compositionally biased region" description="Basic and acidic residues" evidence="1">
    <location>
        <begin position="190"/>
        <end position="226"/>
    </location>
</feature>
<reference evidence="2 3" key="1">
    <citation type="submission" date="2015-07" db="EMBL/GenBank/DDBJ databases">
        <title>The genome of Habropoda laboriosa.</title>
        <authorList>
            <person name="Pan H."/>
            <person name="Kapheim K."/>
        </authorList>
    </citation>
    <scope>NUCLEOTIDE SEQUENCE [LARGE SCALE GENOMIC DNA]</scope>
    <source>
        <strain evidence="2">0110345459</strain>
    </source>
</reference>
<evidence type="ECO:0000256" key="1">
    <source>
        <dbReference type="SAM" id="MobiDB-lite"/>
    </source>
</evidence>